<name>C0C382_9FIRM</name>
<comment type="caution">
    <text evidence="1">The sequence shown here is derived from an EMBL/GenBank/DDBJ whole genome shotgun (WGS) entry which is preliminary data.</text>
</comment>
<keyword evidence="2" id="KW-1185">Reference proteome</keyword>
<organism evidence="1 2">
    <name type="scientific">[Clostridium] hylemonae DSM 15053</name>
    <dbReference type="NCBI Taxonomy" id="553973"/>
    <lineage>
        <taxon>Bacteria</taxon>
        <taxon>Bacillati</taxon>
        <taxon>Bacillota</taxon>
        <taxon>Clostridia</taxon>
        <taxon>Lachnospirales</taxon>
        <taxon>Lachnospiraceae</taxon>
    </lineage>
</organism>
<reference evidence="1" key="1">
    <citation type="submission" date="2009-02" db="EMBL/GenBank/DDBJ databases">
        <authorList>
            <person name="Fulton L."/>
            <person name="Clifton S."/>
            <person name="Fulton B."/>
            <person name="Xu J."/>
            <person name="Minx P."/>
            <person name="Pepin K.H."/>
            <person name="Johnson M."/>
            <person name="Bhonagiri V."/>
            <person name="Nash W.E."/>
            <person name="Mardis E.R."/>
            <person name="Wilson R.K."/>
        </authorList>
    </citation>
    <scope>NUCLEOTIDE SEQUENCE [LARGE SCALE GENOMIC DNA]</scope>
    <source>
        <strain evidence="1">DSM 15053</strain>
    </source>
</reference>
<gene>
    <name evidence="1" type="ORF">CLOHYLEM_06542</name>
</gene>
<evidence type="ECO:0000313" key="1">
    <source>
        <dbReference type="EMBL" id="EEG73258.1"/>
    </source>
</evidence>
<reference evidence="1" key="2">
    <citation type="submission" date="2013-06" db="EMBL/GenBank/DDBJ databases">
        <title>Draft genome sequence of Clostridium hylemonae (DSM 15053).</title>
        <authorList>
            <person name="Sudarsanam P."/>
            <person name="Ley R."/>
            <person name="Guruge J."/>
            <person name="Turnbaugh P.J."/>
            <person name="Mahowald M."/>
            <person name="Liep D."/>
            <person name="Gordon J."/>
        </authorList>
    </citation>
    <scope>NUCLEOTIDE SEQUENCE</scope>
    <source>
        <strain evidence="1">DSM 15053</strain>
    </source>
</reference>
<protein>
    <submittedName>
        <fullName evidence="1">Uncharacterized protein</fullName>
    </submittedName>
</protein>
<accession>C0C382</accession>
<dbReference type="AlphaFoldDB" id="C0C382"/>
<proteinExistence type="predicted"/>
<dbReference type="EMBL" id="ABYI02000028">
    <property type="protein sequence ID" value="EEG73258.1"/>
    <property type="molecule type" value="Genomic_DNA"/>
</dbReference>
<dbReference type="HOGENOM" id="CLU_2567805_0_0_9"/>
<sequence length="81" mass="9270">MSAAVIMSAVVLLFAHSFISFYIPNSYLSFKILLLYQRNVQKAREFLPMAGTCEKCSQNSENGVKYICAFEKIMHKEDKIL</sequence>
<evidence type="ECO:0000313" key="2">
    <source>
        <dbReference type="Proteomes" id="UP000004893"/>
    </source>
</evidence>
<dbReference type="STRING" id="553973.CLOHYLEM_06542"/>
<dbReference type="Proteomes" id="UP000004893">
    <property type="component" value="Unassembled WGS sequence"/>
</dbReference>